<dbReference type="KEGG" id="btw:BF38_2073"/>
<dbReference type="Proteomes" id="UP000501107">
    <property type="component" value="Chromosome"/>
</dbReference>
<evidence type="ECO:0000313" key="2">
    <source>
        <dbReference type="EMBL" id="AJG76932.1"/>
    </source>
</evidence>
<proteinExistence type="predicted"/>
<name>A0A0B5VU89_BACTU</name>
<feature type="transmembrane region" description="Helical" evidence="1">
    <location>
        <begin position="31"/>
        <end position="48"/>
    </location>
</feature>
<evidence type="ECO:0000256" key="1">
    <source>
        <dbReference type="SAM" id="Phobius"/>
    </source>
</evidence>
<evidence type="ECO:0000313" key="6">
    <source>
        <dbReference type="Proteomes" id="UP000286687"/>
    </source>
</evidence>
<dbReference type="EMBL" id="CP053980">
    <property type="protein sequence ID" value="QKH25740.1"/>
    <property type="molecule type" value="Genomic_DNA"/>
</dbReference>
<keyword evidence="1" id="KW-0812">Transmembrane</keyword>
<evidence type="ECO:0000313" key="3">
    <source>
        <dbReference type="EMBL" id="QKH25740.1"/>
    </source>
</evidence>
<protein>
    <submittedName>
        <fullName evidence="2">Membrane protein</fullName>
    </submittedName>
</protein>
<reference evidence="3 7" key="3">
    <citation type="submission" date="2020-05" db="EMBL/GenBank/DDBJ databases">
        <title>FDA dAtabase for Regulatory Grade micrObial Sequences (FDA-ARGOS): Supporting development and validation of Infectious Disease Dx tests.</title>
        <authorList>
            <person name="Nelson B."/>
            <person name="Plummer A."/>
            <person name="Tallon L."/>
            <person name="Sadzewicz L."/>
            <person name="Zhao X."/>
            <person name="Vavikolanu K."/>
            <person name="Mehta A."/>
            <person name="Aluvathingal J."/>
            <person name="Nadendla S."/>
            <person name="Myers T."/>
            <person name="Yan Y."/>
            <person name="Sichtig H."/>
        </authorList>
    </citation>
    <scope>NUCLEOTIDE SEQUENCE [LARGE SCALE GENOMIC DNA]</scope>
    <source>
        <strain evidence="3 7">FDAARGOS_795</strain>
    </source>
</reference>
<dbReference type="EMBL" id="CP009335">
    <property type="protein sequence ID" value="AJG76932.1"/>
    <property type="molecule type" value="Genomic_DNA"/>
</dbReference>
<evidence type="ECO:0000313" key="5">
    <source>
        <dbReference type="Proteomes" id="UP000031876"/>
    </source>
</evidence>
<keyword evidence="1" id="KW-0472">Membrane</keyword>
<dbReference type="EMBL" id="LDER01000173">
    <property type="protein sequence ID" value="RVU63821.1"/>
    <property type="molecule type" value="Genomic_DNA"/>
</dbReference>
<reference evidence="4 6" key="2">
    <citation type="submission" date="2018-01" db="EMBL/GenBank/DDBJ databases">
        <title>Complete genome sequence of G25-42.</title>
        <authorList>
            <person name="Zheng Z."/>
            <person name="Sun M."/>
        </authorList>
    </citation>
    <scope>NUCLEOTIDE SEQUENCE [LARGE SCALE GENOMIC DNA]</scope>
    <source>
        <strain evidence="4 6">G25-42</strain>
    </source>
</reference>
<reference evidence="2 5" key="1">
    <citation type="journal article" date="2015" name="Genome Announc.">
        <title>Complete genome sequences for 35 biothreat assay-relevant bacillus species.</title>
        <authorList>
            <person name="Johnson S.L."/>
            <person name="Daligault H.E."/>
            <person name="Davenport K.W."/>
            <person name="Jaissle J."/>
            <person name="Frey K.G."/>
            <person name="Ladner J.T."/>
            <person name="Broomall S.M."/>
            <person name="Bishop-Lilly K.A."/>
            <person name="Bruce D.C."/>
            <person name="Gibbons H.S."/>
            <person name="Coyne S.R."/>
            <person name="Lo C.C."/>
            <person name="Meincke L."/>
            <person name="Munk A.C."/>
            <person name="Koroleva G.I."/>
            <person name="Rosenzweig C.N."/>
            <person name="Palacios G.F."/>
            <person name="Redden C.L."/>
            <person name="Minogue T.D."/>
            <person name="Chain P.S."/>
        </authorList>
    </citation>
    <scope>NUCLEOTIDE SEQUENCE [LARGE SCALE GENOMIC DNA]</scope>
    <source>
        <strain evidence="2 5">HD1011</strain>
    </source>
</reference>
<keyword evidence="1" id="KW-1133">Transmembrane helix</keyword>
<dbReference type="Proteomes" id="UP000031876">
    <property type="component" value="Chromosome"/>
</dbReference>
<evidence type="ECO:0000313" key="7">
    <source>
        <dbReference type="Proteomes" id="UP000501107"/>
    </source>
</evidence>
<dbReference type="RefSeq" id="WP_001174841.1">
    <property type="nucleotide sequence ID" value="NZ_CP009335.1"/>
</dbReference>
<organism evidence="4 6">
    <name type="scientific">Bacillus thuringiensis</name>
    <dbReference type="NCBI Taxonomy" id="1428"/>
    <lineage>
        <taxon>Bacteria</taxon>
        <taxon>Bacillati</taxon>
        <taxon>Bacillota</taxon>
        <taxon>Bacilli</taxon>
        <taxon>Bacillales</taxon>
        <taxon>Bacillaceae</taxon>
        <taxon>Bacillus</taxon>
        <taxon>Bacillus cereus group</taxon>
    </lineage>
</organism>
<gene>
    <name evidence="2" type="ORF">BF38_2073</name>
    <name evidence="4" type="ORF">BM74_12880</name>
    <name evidence="3" type="ORF">FOC89_18030</name>
</gene>
<feature type="transmembrane region" description="Helical" evidence="1">
    <location>
        <begin position="7"/>
        <end position="25"/>
    </location>
</feature>
<evidence type="ECO:0000313" key="4">
    <source>
        <dbReference type="EMBL" id="RVU63821.1"/>
    </source>
</evidence>
<sequence length="56" mass="6476">MQKWKLIYQVIIFLLLVGIGVFKYATPIGDWASFTACIGIFFILQSLTKKYNSTER</sequence>
<dbReference type="Proteomes" id="UP000286687">
    <property type="component" value="Unassembled WGS sequence"/>
</dbReference>
<accession>A0A0B5VU89</accession>
<dbReference type="AlphaFoldDB" id="A0A0B5VU89"/>